<dbReference type="InterPro" id="IPR030547">
    <property type="entry name" value="XRCC2"/>
</dbReference>
<dbReference type="EMBL" id="JBBXMP010000002">
    <property type="protein sequence ID" value="KAL0072079.1"/>
    <property type="molecule type" value="Genomic_DNA"/>
</dbReference>
<name>A0ABR3AFH1_9AGAR</name>
<comment type="caution">
    <text evidence="1">The sequence shown here is derived from an EMBL/GenBank/DDBJ whole genome shotgun (WGS) entry which is preliminary data.</text>
</comment>
<gene>
    <name evidence="1" type="ORF">AAF712_001002</name>
</gene>
<sequence>MNLDTIHHESLQQLLNQVRPRSELTLTPGFSLFPGNVVEIQGASGFGKTHLIYAAIINCILPAMAGGWFKAAVLFDSDNSFDLNRFKSLLVSRLGHLSHTDPTSEVTQTLADRSLELLHIFRPTSSNQLASSILHLPTYHSAHLSHHEIGAIAIDSLSAFYWPDRFTVEQLRSRSGDNTEKDAPNPLRRILIALERLRVLYNPLILCSNWGLTFAQLYAPCSPSEVRYYKQHLHPSPSPFTNEGETLAHSDKGTLSVTHHITLNVVPALQTRKKSDPCNVTEDGSRLGSVQQHVAVGAVRIPGGSQVVSFDFTIEPDVLTFGAREQSEGSSRPIIVPPEL</sequence>
<evidence type="ECO:0008006" key="3">
    <source>
        <dbReference type="Google" id="ProtNLM"/>
    </source>
</evidence>
<protein>
    <recommendedName>
        <fullName evidence="3">RecA family profile 1 domain-containing protein</fullName>
    </recommendedName>
</protein>
<dbReference type="SUPFAM" id="SSF52540">
    <property type="entry name" value="P-loop containing nucleoside triphosphate hydrolases"/>
    <property type="match status" value="1"/>
</dbReference>
<dbReference type="Gene3D" id="3.40.50.300">
    <property type="entry name" value="P-loop containing nucleotide triphosphate hydrolases"/>
    <property type="match status" value="1"/>
</dbReference>
<dbReference type="PANTHER" id="PTHR46644">
    <property type="entry name" value="DNA REPAIR PROTEIN XRCC2"/>
    <property type="match status" value="1"/>
</dbReference>
<organism evidence="1 2">
    <name type="scientific">Marasmius tenuissimus</name>
    <dbReference type="NCBI Taxonomy" id="585030"/>
    <lineage>
        <taxon>Eukaryota</taxon>
        <taxon>Fungi</taxon>
        <taxon>Dikarya</taxon>
        <taxon>Basidiomycota</taxon>
        <taxon>Agaricomycotina</taxon>
        <taxon>Agaricomycetes</taxon>
        <taxon>Agaricomycetidae</taxon>
        <taxon>Agaricales</taxon>
        <taxon>Marasmiineae</taxon>
        <taxon>Marasmiaceae</taxon>
        <taxon>Marasmius</taxon>
    </lineage>
</organism>
<dbReference type="PANTHER" id="PTHR46644:SF2">
    <property type="entry name" value="DNA REPAIR PROTEIN XRCC2"/>
    <property type="match status" value="1"/>
</dbReference>
<reference evidence="1 2" key="1">
    <citation type="submission" date="2024-05" db="EMBL/GenBank/DDBJ databases">
        <title>A draft genome resource for the thread blight pathogen Marasmius tenuissimus strain MS-2.</title>
        <authorList>
            <person name="Yulfo-Soto G.E."/>
            <person name="Baruah I.K."/>
            <person name="Amoako-Attah I."/>
            <person name="Bukari Y."/>
            <person name="Meinhardt L.W."/>
            <person name="Bailey B.A."/>
            <person name="Cohen S.P."/>
        </authorList>
    </citation>
    <scope>NUCLEOTIDE SEQUENCE [LARGE SCALE GENOMIC DNA]</scope>
    <source>
        <strain evidence="1 2">MS-2</strain>
    </source>
</reference>
<accession>A0ABR3AFH1</accession>
<dbReference type="CDD" id="cd19490">
    <property type="entry name" value="XRCC2"/>
    <property type="match status" value="1"/>
</dbReference>
<dbReference type="Proteomes" id="UP001437256">
    <property type="component" value="Unassembled WGS sequence"/>
</dbReference>
<keyword evidence="2" id="KW-1185">Reference proteome</keyword>
<evidence type="ECO:0000313" key="2">
    <source>
        <dbReference type="Proteomes" id="UP001437256"/>
    </source>
</evidence>
<proteinExistence type="predicted"/>
<dbReference type="InterPro" id="IPR027417">
    <property type="entry name" value="P-loop_NTPase"/>
</dbReference>
<evidence type="ECO:0000313" key="1">
    <source>
        <dbReference type="EMBL" id="KAL0072079.1"/>
    </source>
</evidence>